<gene>
    <name evidence="6" type="ORF">G2W53_033432</name>
</gene>
<keyword evidence="2" id="KW-0479">Metal-binding</keyword>
<dbReference type="Pfam" id="PF26138">
    <property type="entry name" value="DUF8040"/>
    <property type="match status" value="1"/>
</dbReference>
<dbReference type="Proteomes" id="UP000634136">
    <property type="component" value="Unassembled WGS sequence"/>
</dbReference>
<name>A0A834SZ87_9FABA</name>
<sequence>MGIEEMIAIFLHIIAHDVKNRVVKRQVARSGETISRQFHSVLNVVLRPQSILLRKPTPVLEGSTDIKWKWFKNCLGALDGTYIKVNVPRAEQPRYRSRKGEIVTNVLGVCSQDMQFIYVLPGWEGSAHDSRVLRNAISRRNGLKVPRAHPHIDGRLRLLKKQHGAIAEMLAASGFGWNDKDKCVVVDKDVFDDWTKVHKNAIGLRNKEFPHFDDLTSIFGNDRATGVGAEPPADAVEEIEKEETLIEQETMNTSNDIGQDDGDSPTSNVSKKKTRKRSRDNDALFESIADEVKKFGSAYEESKECIGKIANYFEEMGKGTDAKKSN</sequence>
<dbReference type="AlphaFoldDB" id="A0A834SZ87"/>
<keyword evidence="7" id="KW-1185">Reference proteome</keyword>
<feature type="domain" description="DUF8040" evidence="5">
    <location>
        <begin position="2"/>
        <end position="46"/>
    </location>
</feature>
<organism evidence="6 7">
    <name type="scientific">Senna tora</name>
    <dbReference type="NCBI Taxonomy" id="362788"/>
    <lineage>
        <taxon>Eukaryota</taxon>
        <taxon>Viridiplantae</taxon>
        <taxon>Streptophyta</taxon>
        <taxon>Embryophyta</taxon>
        <taxon>Tracheophyta</taxon>
        <taxon>Spermatophyta</taxon>
        <taxon>Magnoliopsida</taxon>
        <taxon>eudicotyledons</taxon>
        <taxon>Gunneridae</taxon>
        <taxon>Pentapetalae</taxon>
        <taxon>rosids</taxon>
        <taxon>fabids</taxon>
        <taxon>Fabales</taxon>
        <taxon>Fabaceae</taxon>
        <taxon>Caesalpinioideae</taxon>
        <taxon>Cassia clade</taxon>
        <taxon>Senna</taxon>
    </lineage>
</organism>
<comment type="cofactor">
    <cofactor evidence="1">
        <name>a divalent metal cation</name>
        <dbReference type="ChEBI" id="CHEBI:60240"/>
    </cofactor>
</comment>
<dbReference type="PANTHER" id="PTHR46250:SF18">
    <property type="entry name" value="MYB_SANT-LIKE DOMAIN-CONTAINING PROTEIN"/>
    <property type="match status" value="1"/>
</dbReference>
<evidence type="ECO:0000313" key="7">
    <source>
        <dbReference type="Proteomes" id="UP000634136"/>
    </source>
</evidence>
<evidence type="ECO:0000259" key="4">
    <source>
        <dbReference type="Pfam" id="PF13359"/>
    </source>
</evidence>
<evidence type="ECO:0000313" key="6">
    <source>
        <dbReference type="EMBL" id="KAF7812456.1"/>
    </source>
</evidence>
<protein>
    <submittedName>
        <fullName evidence="6">Protein ANTAGONIST OF LIKE HETEROCHROMATIN PROTEIN 1-like</fullName>
    </submittedName>
</protein>
<feature type="domain" description="DDE Tnp4" evidence="4">
    <location>
        <begin position="78"/>
        <end position="140"/>
    </location>
</feature>
<dbReference type="EMBL" id="JAAIUW010000010">
    <property type="protein sequence ID" value="KAF7812456.1"/>
    <property type="molecule type" value="Genomic_DNA"/>
</dbReference>
<evidence type="ECO:0000256" key="1">
    <source>
        <dbReference type="ARBA" id="ARBA00001968"/>
    </source>
</evidence>
<dbReference type="InterPro" id="IPR027806">
    <property type="entry name" value="HARBI1_dom"/>
</dbReference>
<accession>A0A834SZ87</accession>
<evidence type="ECO:0000259" key="5">
    <source>
        <dbReference type="Pfam" id="PF26138"/>
    </source>
</evidence>
<dbReference type="GO" id="GO:0046872">
    <property type="term" value="F:metal ion binding"/>
    <property type="evidence" value="ECO:0007669"/>
    <property type="project" value="UniProtKB-KW"/>
</dbReference>
<evidence type="ECO:0000256" key="3">
    <source>
        <dbReference type="SAM" id="MobiDB-lite"/>
    </source>
</evidence>
<comment type="caution">
    <text evidence="6">The sequence shown here is derived from an EMBL/GenBank/DDBJ whole genome shotgun (WGS) entry which is preliminary data.</text>
</comment>
<dbReference type="InterPro" id="IPR058353">
    <property type="entry name" value="DUF8040"/>
</dbReference>
<dbReference type="PANTHER" id="PTHR46250">
    <property type="entry name" value="MYB/SANT-LIKE DNA-BINDING DOMAIN PROTEIN-RELATED"/>
    <property type="match status" value="1"/>
</dbReference>
<evidence type="ECO:0000256" key="2">
    <source>
        <dbReference type="ARBA" id="ARBA00022723"/>
    </source>
</evidence>
<feature type="region of interest" description="Disordered" evidence="3">
    <location>
        <begin position="250"/>
        <end position="283"/>
    </location>
</feature>
<dbReference type="Pfam" id="PF13359">
    <property type="entry name" value="DDE_Tnp_4"/>
    <property type="match status" value="1"/>
</dbReference>
<dbReference type="OrthoDB" id="1698839at2759"/>
<proteinExistence type="predicted"/>
<reference evidence="6" key="1">
    <citation type="submission" date="2020-09" db="EMBL/GenBank/DDBJ databases">
        <title>Genome-Enabled Discovery of Anthraquinone Biosynthesis in Senna tora.</title>
        <authorList>
            <person name="Kang S.-H."/>
            <person name="Pandey R.P."/>
            <person name="Lee C.-M."/>
            <person name="Sim J.-S."/>
            <person name="Jeong J.-T."/>
            <person name="Choi B.-S."/>
            <person name="Jung M."/>
            <person name="Ginzburg D."/>
            <person name="Zhao K."/>
            <person name="Won S.Y."/>
            <person name="Oh T.-J."/>
            <person name="Yu Y."/>
            <person name="Kim N.-H."/>
            <person name="Lee O.R."/>
            <person name="Lee T.-H."/>
            <person name="Bashyal P."/>
            <person name="Kim T.-S."/>
            <person name="Lee W.-H."/>
            <person name="Kawkins C."/>
            <person name="Kim C.-K."/>
            <person name="Kim J.S."/>
            <person name="Ahn B.O."/>
            <person name="Rhee S.Y."/>
            <person name="Sohng J.K."/>
        </authorList>
    </citation>
    <scope>NUCLEOTIDE SEQUENCE</scope>
    <source>
        <tissue evidence="6">Leaf</tissue>
    </source>
</reference>